<accession>A0ABY4G7E6</accession>
<proteinExistence type="predicted"/>
<name>A0ABY4G7E6_9BACT</name>
<dbReference type="RefSeq" id="WP_245121276.1">
    <property type="nucleotide sequence ID" value="NZ_CP095061.1"/>
</dbReference>
<protein>
    <recommendedName>
        <fullName evidence="3">ATP-binding protein</fullName>
    </recommendedName>
</protein>
<dbReference type="Proteomes" id="UP000830401">
    <property type="component" value="Chromosome"/>
</dbReference>
<organism evidence="1 2">
    <name type="scientific">Hymenobacter volaticus</name>
    <dbReference type="NCBI Taxonomy" id="2932254"/>
    <lineage>
        <taxon>Bacteria</taxon>
        <taxon>Pseudomonadati</taxon>
        <taxon>Bacteroidota</taxon>
        <taxon>Cytophagia</taxon>
        <taxon>Cytophagales</taxon>
        <taxon>Hymenobacteraceae</taxon>
        <taxon>Hymenobacter</taxon>
    </lineage>
</organism>
<keyword evidence="2" id="KW-1185">Reference proteome</keyword>
<gene>
    <name evidence="1" type="ORF">MUN86_02405</name>
</gene>
<evidence type="ECO:0008006" key="3">
    <source>
        <dbReference type="Google" id="ProtNLM"/>
    </source>
</evidence>
<evidence type="ECO:0000313" key="1">
    <source>
        <dbReference type="EMBL" id="UOQ66793.1"/>
    </source>
</evidence>
<dbReference type="EMBL" id="CP095061">
    <property type="protein sequence ID" value="UOQ66793.1"/>
    <property type="molecule type" value="Genomic_DNA"/>
</dbReference>
<evidence type="ECO:0000313" key="2">
    <source>
        <dbReference type="Proteomes" id="UP000830401"/>
    </source>
</evidence>
<reference evidence="1" key="1">
    <citation type="submission" date="2022-04" db="EMBL/GenBank/DDBJ databases">
        <title>Hymenobacter sp. isolated from the air.</title>
        <authorList>
            <person name="Won M."/>
            <person name="Lee C.-M."/>
            <person name="Woen H.-Y."/>
            <person name="Kwon S.-W."/>
        </authorList>
    </citation>
    <scope>NUCLEOTIDE SEQUENCE</scope>
    <source>
        <strain evidence="1">5420S-77</strain>
    </source>
</reference>
<sequence>MFLRYLAKRSKNTTVFLAAAQCAEGVVEAIQRKLFGLAEDADFLRSLLHNRAMDVYIDGINEVGPETRVKITNFITLFSRTNCILTTQPIEWTVPQEAQEFDLQPLKPENIHALLIKRYAVLAADDSDARRAEYEKQCQQFVEESLRTTLPEDERSGNAKVLSNPMDLTIVAQLLFNREKPNLLGLQQEYYALMERDYRQTHPHKPAGFPLASFSQCVYQMRLTDQLNLPFDEFHDEAQCMARHKMVFSRTYEINGEEKEEWYFRHDKIREFFIVQTFLANQERQTQHLHDPRFRGVYFLLATLLRPEDAGRLREEIIRYAVNTNDHSVSDEFIRLLWTRKDLVPQALDNAQEKNAPPASSKD</sequence>